<proteinExistence type="predicted"/>
<dbReference type="AlphaFoldDB" id="A0A1I8HFG8"/>
<evidence type="ECO:0000256" key="2">
    <source>
        <dbReference type="SAM" id="Phobius"/>
    </source>
</evidence>
<keyword evidence="2" id="KW-0472">Membrane</keyword>
<dbReference type="InterPro" id="IPR052954">
    <property type="entry name" value="GPCR-Ligand_Int"/>
</dbReference>
<accession>A0A1I8HFG8</accession>
<feature type="transmembrane region" description="Helical" evidence="2">
    <location>
        <begin position="90"/>
        <end position="112"/>
    </location>
</feature>
<dbReference type="Proteomes" id="UP000095280">
    <property type="component" value="Unplaced"/>
</dbReference>
<evidence type="ECO:0000256" key="1">
    <source>
        <dbReference type="SAM" id="MobiDB-lite"/>
    </source>
</evidence>
<feature type="transmembrane region" description="Helical" evidence="2">
    <location>
        <begin position="183"/>
        <end position="208"/>
    </location>
</feature>
<keyword evidence="3" id="KW-1185">Reference proteome</keyword>
<keyword evidence="2" id="KW-1133">Transmembrane helix</keyword>
<dbReference type="PANTHER" id="PTHR46641">
    <property type="entry name" value="FMRFAMIDE RECEPTOR-RELATED"/>
    <property type="match status" value="1"/>
</dbReference>
<reference evidence="4" key="1">
    <citation type="submission" date="2016-11" db="UniProtKB">
        <authorList>
            <consortium name="WormBaseParasite"/>
        </authorList>
    </citation>
    <scope>IDENTIFICATION</scope>
</reference>
<evidence type="ECO:0000313" key="4">
    <source>
        <dbReference type="WBParaSite" id="maker-uti_cns_0005914-snap-gene-0.3-mRNA-1"/>
    </source>
</evidence>
<dbReference type="Gene3D" id="1.20.1070.10">
    <property type="entry name" value="Rhodopsin 7-helix transmembrane proteins"/>
    <property type="match status" value="2"/>
</dbReference>
<name>A0A1I8HFG8_9PLAT</name>
<dbReference type="SUPFAM" id="SSF81321">
    <property type="entry name" value="Family A G protein-coupled receptor-like"/>
    <property type="match status" value="1"/>
</dbReference>
<protein>
    <submittedName>
        <fullName evidence="4">G_PROTEIN_RECEP_F1_2 domain-containing protein</fullName>
    </submittedName>
</protein>
<sequence>MQISDSQNDSSFALVKILDDYSTCEFNFSSNFTDWSQPHHHELLNSQQQHHYPDPLEVVIILLSLFNAAANGFSFSIFRNKAFNKSIMSVLLLGLSIFEVTFQLGQAGYYGVNLLRGCCLPPMRSRAVAIAISVFAGTSRQMSATFQLARNWTLAALSLYRCEAVCRSMARVKLFRKETSVRIVVFIGAMCSLIMLPRLFEAYEAVLWARKRFRETQNMRQRQSGTDKLIIMLALTFFVLEMPAFFSKLLFSFKALPTDVDVLLSRTANTMITLDSSLNIFIYLFSNPTFLQVAKEKICRGRCQAEANNNGQAAPATTRRDGGRGAGGNDKAEAAKRIGGSNEETAQPSPPVKAAVANKQEQNRIIVSAIKSTAVDEDDEQEEHIPTEHQALIAEDEVEEKVETAAEEAAVAIAAAEEAESARAALVAAAAAAAEVVDGSCDFRDIDGKIIELRVTEV</sequence>
<feature type="transmembrane region" description="Helical" evidence="2">
    <location>
        <begin position="58"/>
        <end position="78"/>
    </location>
</feature>
<organism evidence="3 4">
    <name type="scientific">Macrostomum lignano</name>
    <dbReference type="NCBI Taxonomy" id="282301"/>
    <lineage>
        <taxon>Eukaryota</taxon>
        <taxon>Metazoa</taxon>
        <taxon>Spiralia</taxon>
        <taxon>Lophotrochozoa</taxon>
        <taxon>Platyhelminthes</taxon>
        <taxon>Rhabditophora</taxon>
        <taxon>Macrostomorpha</taxon>
        <taxon>Macrostomida</taxon>
        <taxon>Macrostomidae</taxon>
        <taxon>Macrostomum</taxon>
    </lineage>
</organism>
<dbReference type="PANTHER" id="PTHR46641:SF2">
    <property type="entry name" value="FMRFAMIDE RECEPTOR"/>
    <property type="match status" value="1"/>
</dbReference>
<keyword evidence="2" id="KW-0812">Transmembrane</keyword>
<feature type="transmembrane region" description="Helical" evidence="2">
    <location>
        <begin position="229"/>
        <end position="251"/>
    </location>
</feature>
<feature type="region of interest" description="Disordered" evidence="1">
    <location>
        <begin position="307"/>
        <end position="358"/>
    </location>
</feature>
<evidence type="ECO:0000313" key="3">
    <source>
        <dbReference type="Proteomes" id="UP000095280"/>
    </source>
</evidence>
<dbReference type="WBParaSite" id="maker-uti_cns_0005914-snap-gene-0.3-mRNA-1">
    <property type="protein sequence ID" value="maker-uti_cns_0005914-snap-gene-0.3-mRNA-1"/>
    <property type="gene ID" value="maker-uti_cns_0005914-snap-gene-0.3"/>
</dbReference>